<dbReference type="PATRIC" id="fig|1230458.4.peg.2929"/>
<evidence type="ECO:0000313" key="3">
    <source>
        <dbReference type="Proteomes" id="UP000011648"/>
    </source>
</evidence>
<dbReference type="Proteomes" id="UP000011648">
    <property type="component" value="Unassembled WGS sequence"/>
</dbReference>
<proteinExistence type="predicted"/>
<dbReference type="PROSITE" id="PS51704">
    <property type="entry name" value="GP_PDE"/>
    <property type="match status" value="1"/>
</dbReference>
<dbReference type="AlphaFoldDB" id="L9ZR20"/>
<dbReference type="InterPro" id="IPR017946">
    <property type="entry name" value="PLC-like_Pdiesterase_TIM-brl"/>
</dbReference>
<feature type="domain" description="GP-PDE" evidence="1">
    <location>
        <begin position="6"/>
        <end position="229"/>
    </location>
</feature>
<evidence type="ECO:0000259" key="1">
    <source>
        <dbReference type="PROSITE" id="PS51704"/>
    </source>
</evidence>
<dbReference type="InterPro" id="IPR030395">
    <property type="entry name" value="GP_PDE_dom"/>
</dbReference>
<dbReference type="PANTHER" id="PTHR46211">
    <property type="entry name" value="GLYCEROPHOSPHORYL DIESTER PHOSPHODIESTERASE"/>
    <property type="match status" value="1"/>
</dbReference>
<reference evidence="2 3" key="1">
    <citation type="journal article" date="2014" name="PLoS Genet.">
        <title>Phylogenetically driven sequencing of extremely halophilic archaea reveals strategies for static and dynamic osmo-response.</title>
        <authorList>
            <person name="Becker E.A."/>
            <person name="Seitzer P.M."/>
            <person name="Tritt A."/>
            <person name="Larsen D."/>
            <person name="Krusor M."/>
            <person name="Yao A.I."/>
            <person name="Wu D."/>
            <person name="Madern D."/>
            <person name="Eisen J.A."/>
            <person name="Darling A.E."/>
            <person name="Facciotti M.T."/>
        </authorList>
    </citation>
    <scope>NUCLEOTIDE SEQUENCE [LARGE SCALE GENOMIC DNA]</scope>
    <source>
        <strain evidence="2 3">DSM 12281</strain>
    </source>
</reference>
<accession>L9ZR20</accession>
<comment type="caution">
    <text evidence="2">The sequence shown here is derived from an EMBL/GenBank/DDBJ whole genome shotgun (WGS) entry which is preliminary data.</text>
</comment>
<keyword evidence="3" id="KW-1185">Reference proteome</keyword>
<gene>
    <name evidence="2" type="ORF">C484_14503</name>
</gene>
<dbReference type="PANTHER" id="PTHR46211:SF1">
    <property type="entry name" value="GLYCEROPHOSPHODIESTER PHOSPHODIESTERASE, CYTOPLASMIC"/>
    <property type="match status" value="1"/>
</dbReference>
<sequence length="240" mass="26022">MPSTRPRIIGHRGASGLEPPNTAAAIQRAIELGVDGVELDIRRTRDGTLMLFHDPVLDWDSTGHGWIRNTTWEEIQGARIDGEPLISLARALELLADTDVSIYLELKEAGYTDAILEMARTHGVLDRVTVISFEAAPLEQAQTSDVPTGLVGSVPTSGLADEATDCGAGSVFSHYVPRAIPRFLETAREAGLTAGVWKLVDTKGSVRDALTTEPDVFVTNRPDYAFEFLNSTPRKGERAV</sequence>
<dbReference type="CDD" id="cd08556">
    <property type="entry name" value="GDPD"/>
    <property type="match status" value="1"/>
</dbReference>
<dbReference type="SUPFAM" id="SSF51695">
    <property type="entry name" value="PLC-like phosphodiesterases"/>
    <property type="match status" value="1"/>
</dbReference>
<name>L9ZR20_9EURY</name>
<dbReference type="EMBL" id="AOIL01000050">
    <property type="protein sequence ID" value="ELY88814.1"/>
    <property type="molecule type" value="Genomic_DNA"/>
</dbReference>
<evidence type="ECO:0000313" key="2">
    <source>
        <dbReference type="EMBL" id="ELY88814.1"/>
    </source>
</evidence>
<organism evidence="2 3">
    <name type="scientific">Natrialba taiwanensis DSM 12281</name>
    <dbReference type="NCBI Taxonomy" id="1230458"/>
    <lineage>
        <taxon>Archaea</taxon>
        <taxon>Methanobacteriati</taxon>
        <taxon>Methanobacteriota</taxon>
        <taxon>Stenosarchaea group</taxon>
        <taxon>Halobacteria</taxon>
        <taxon>Halobacteriales</taxon>
        <taxon>Natrialbaceae</taxon>
        <taxon>Natrialba</taxon>
    </lineage>
</organism>
<dbReference type="OrthoDB" id="19020at2157"/>
<dbReference type="GO" id="GO:0006629">
    <property type="term" value="P:lipid metabolic process"/>
    <property type="evidence" value="ECO:0007669"/>
    <property type="project" value="InterPro"/>
</dbReference>
<protein>
    <submittedName>
        <fullName evidence="2">Glycerophosphodiester phosphodiesterase family protein</fullName>
    </submittedName>
</protein>
<dbReference type="GO" id="GO:0008081">
    <property type="term" value="F:phosphoric diester hydrolase activity"/>
    <property type="evidence" value="ECO:0007669"/>
    <property type="project" value="InterPro"/>
</dbReference>
<dbReference type="STRING" id="1230458.C484_14503"/>
<dbReference type="Gene3D" id="3.20.20.190">
    <property type="entry name" value="Phosphatidylinositol (PI) phosphodiesterase"/>
    <property type="match status" value="1"/>
</dbReference>
<dbReference type="Pfam" id="PF03009">
    <property type="entry name" value="GDPD"/>
    <property type="match status" value="1"/>
</dbReference>